<feature type="non-terminal residue" evidence="2">
    <location>
        <position position="93"/>
    </location>
</feature>
<dbReference type="AlphaFoldDB" id="A0AAV7Q4S5"/>
<protein>
    <submittedName>
        <fullName evidence="2">Uncharacterized protein</fullName>
    </submittedName>
</protein>
<evidence type="ECO:0000256" key="1">
    <source>
        <dbReference type="SAM" id="MobiDB-lite"/>
    </source>
</evidence>
<accession>A0AAV7Q4S5</accession>
<name>A0AAV7Q4S5_PLEWA</name>
<keyword evidence="3" id="KW-1185">Reference proteome</keyword>
<evidence type="ECO:0000313" key="3">
    <source>
        <dbReference type="Proteomes" id="UP001066276"/>
    </source>
</evidence>
<organism evidence="2 3">
    <name type="scientific">Pleurodeles waltl</name>
    <name type="common">Iberian ribbed newt</name>
    <dbReference type="NCBI Taxonomy" id="8319"/>
    <lineage>
        <taxon>Eukaryota</taxon>
        <taxon>Metazoa</taxon>
        <taxon>Chordata</taxon>
        <taxon>Craniata</taxon>
        <taxon>Vertebrata</taxon>
        <taxon>Euteleostomi</taxon>
        <taxon>Amphibia</taxon>
        <taxon>Batrachia</taxon>
        <taxon>Caudata</taxon>
        <taxon>Salamandroidea</taxon>
        <taxon>Salamandridae</taxon>
        <taxon>Pleurodelinae</taxon>
        <taxon>Pleurodeles</taxon>
    </lineage>
</organism>
<dbReference type="EMBL" id="JANPWB010000010">
    <property type="protein sequence ID" value="KAJ1135591.1"/>
    <property type="molecule type" value="Genomic_DNA"/>
</dbReference>
<gene>
    <name evidence="2" type="ORF">NDU88_002029</name>
</gene>
<reference evidence="2" key="1">
    <citation type="journal article" date="2022" name="bioRxiv">
        <title>Sequencing and chromosome-scale assembly of the giantPleurodeles waltlgenome.</title>
        <authorList>
            <person name="Brown T."/>
            <person name="Elewa A."/>
            <person name="Iarovenko S."/>
            <person name="Subramanian E."/>
            <person name="Araus A.J."/>
            <person name="Petzold A."/>
            <person name="Susuki M."/>
            <person name="Suzuki K.-i.T."/>
            <person name="Hayashi T."/>
            <person name="Toyoda A."/>
            <person name="Oliveira C."/>
            <person name="Osipova E."/>
            <person name="Leigh N.D."/>
            <person name="Simon A."/>
            <person name="Yun M.H."/>
        </authorList>
    </citation>
    <scope>NUCLEOTIDE SEQUENCE</scope>
    <source>
        <strain evidence="2">20211129_DDA</strain>
        <tissue evidence="2">Liver</tissue>
    </source>
</reference>
<proteinExistence type="predicted"/>
<feature type="region of interest" description="Disordered" evidence="1">
    <location>
        <begin position="74"/>
        <end position="93"/>
    </location>
</feature>
<evidence type="ECO:0000313" key="2">
    <source>
        <dbReference type="EMBL" id="KAJ1135591.1"/>
    </source>
</evidence>
<dbReference type="Proteomes" id="UP001066276">
    <property type="component" value="Chromosome 6"/>
</dbReference>
<comment type="caution">
    <text evidence="2">The sequence shown here is derived from an EMBL/GenBank/DDBJ whole genome shotgun (WGS) entry which is preliminary data.</text>
</comment>
<sequence>MSSENKTLVLQNDTGREKRGVIYTLILKAGGEKCYKRARLLSVVFVHAVRSDGLIDIVSSAGQSHRSRAWHLTHRTRNTSQLKRTKGPTEFRM</sequence>